<protein>
    <submittedName>
        <fullName evidence="1">Uncharacterized protein</fullName>
    </submittedName>
</protein>
<evidence type="ECO:0000313" key="1">
    <source>
        <dbReference type="EnsemblPlants" id="OMERI07G03480.1"/>
    </source>
</evidence>
<dbReference type="EnsemblPlants" id="OMERI07G03480.1">
    <property type="protein sequence ID" value="OMERI07G03480.1"/>
    <property type="gene ID" value="OMERI07G03480"/>
</dbReference>
<organism evidence="1">
    <name type="scientific">Oryza meridionalis</name>
    <dbReference type="NCBI Taxonomy" id="40149"/>
    <lineage>
        <taxon>Eukaryota</taxon>
        <taxon>Viridiplantae</taxon>
        <taxon>Streptophyta</taxon>
        <taxon>Embryophyta</taxon>
        <taxon>Tracheophyta</taxon>
        <taxon>Spermatophyta</taxon>
        <taxon>Magnoliopsida</taxon>
        <taxon>Liliopsida</taxon>
        <taxon>Poales</taxon>
        <taxon>Poaceae</taxon>
        <taxon>BOP clade</taxon>
        <taxon>Oryzoideae</taxon>
        <taxon>Oryzeae</taxon>
        <taxon>Oryzinae</taxon>
        <taxon>Oryza</taxon>
    </lineage>
</organism>
<accession>A0A0E0E856</accession>
<dbReference type="Proteomes" id="UP000008021">
    <property type="component" value="Chromosome 7"/>
</dbReference>
<reference evidence="1" key="1">
    <citation type="submission" date="2015-04" db="UniProtKB">
        <authorList>
            <consortium name="EnsemblPlants"/>
        </authorList>
    </citation>
    <scope>IDENTIFICATION</scope>
</reference>
<evidence type="ECO:0000313" key="2">
    <source>
        <dbReference type="Proteomes" id="UP000008021"/>
    </source>
</evidence>
<dbReference type="AlphaFoldDB" id="A0A0E0E856"/>
<reference evidence="1" key="2">
    <citation type="submission" date="2018-05" db="EMBL/GenBank/DDBJ databases">
        <title>OmerRS3 (Oryza meridionalis Reference Sequence Version 3).</title>
        <authorList>
            <person name="Zhang J."/>
            <person name="Kudrna D."/>
            <person name="Lee S."/>
            <person name="Talag J."/>
            <person name="Welchert J."/>
            <person name="Wing R.A."/>
        </authorList>
    </citation>
    <scope>NUCLEOTIDE SEQUENCE [LARGE SCALE GENOMIC DNA]</scope>
    <source>
        <strain evidence="1">cv. OR44</strain>
    </source>
</reference>
<proteinExistence type="predicted"/>
<keyword evidence="2" id="KW-1185">Reference proteome</keyword>
<sequence>MASFQGASNLLLTLLKSNPTKSSPTSPSRKQRPGMIKGLLLIRERRPHQASVNLSIQYEIPSKPTKMIVGNNLAKTPKVVFIFPTYFGCF</sequence>
<name>A0A0E0E856_9ORYZ</name>
<dbReference type="HOGENOM" id="CLU_2444585_0_0_1"/>
<dbReference type="Gramene" id="OMERI07G03480.1">
    <property type="protein sequence ID" value="OMERI07G03480.1"/>
    <property type="gene ID" value="OMERI07G03480"/>
</dbReference>